<dbReference type="AlphaFoldDB" id="L0HL79"/>
<protein>
    <submittedName>
        <fullName evidence="1">Uncharacterized protein</fullName>
    </submittedName>
</protein>
<dbReference type="GeneID" id="14308614"/>
<proteinExistence type="predicted"/>
<keyword evidence="2" id="KW-1185">Reference proteome</keyword>
<evidence type="ECO:0000313" key="1">
    <source>
        <dbReference type="EMBL" id="AGB03814.1"/>
    </source>
</evidence>
<organism evidence="1 2">
    <name type="scientific">Methanoregula formicica (strain DSM 22288 / NBRC 105244 / SMSP)</name>
    <dbReference type="NCBI Taxonomy" id="593750"/>
    <lineage>
        <taxon>Archaea</taxon>
        <taxon>Methanobacteriati</taxon>
        <taxon>Methanobacteriota</taxon>
        <taxon>Stenosarchaea group</taxon>
        <taxon>Methanomicrobia</taxon>
        <taxon>Methanomicrobiales</taxon>
        <taxon>Methanoregulaceae</taxon>
        <taxon>Methanoregula</taxon>
    </lineage>
</organism>
<dbReference type="EMBL" id="CP003167">
    <property type="protein sequence ID" value="AGB03814.1"/>
    <property type="molecule type" value="Genomic_DNA"/>
</dbReference>
<dbReference type="KEGG" id="mfo:Metfor_2831"/>
<reference evidence="2" key="1">
    <citation type="submission" date="2011-12" db="EMBL/GenBank/DDBJ databases">
        <title>Complete sequence of Methanoregula formicicum SMSP.</title>
        <authorList>
            <person name="Lucas S."/>
            <person name="Han J."/>
            <person name="Lapidus A."/>
            <person name="Cheng J.-F."/>
            <person name="Goodwin L."/>
            <person name="Pitluck S."/>
            <person name="Peters L."/>
            <person name="Ovchinnikova G."/>
            <person name="Teshima H."/>
            <person name="Detter J.C."/>
            <person name="Han C."/>
            <person name="Tapia R."/>
            <person name="Land M."/>
            <person name="Hauser L."/>
            <person name="Kyrpides N."/>
            <person name="Ivanova N."/>
            <person name="Pagani I."/>
            <person name="Imachi H."/>
            <person name="Tamaki H."/>
            <person name="Sekiguchi Y."/>
            <person name="Kamagata Y."/>
            <person name="Cadillo-Quiroz H."/>
            <person name="Zinder S."/>
            <person name="Liu W.-T."/>
            <person name="Woyke T."/>
        </authorList>
    </citation>
    <scope>NUCLEOTIDE SEQUENCE [LARGE SCALE GENOMIC DNA]</scope>
    <source>
        <strain evidence="2">DSM 22288 / NBRC 105244 / SMSP</strain>
    </source>
</reference>
<dbReference type="eggNOG" id="arCOG09441">
    <property type="taxonomic scope" value="Archaea"/>
</dbReference>
<gene>
    <name evidence="1" type="ordered locus">Metfor_2831</name>
</gene>
<dbReference type="InParanoid" id="L0HL79"/>
<sequence precursor="true">MAEPGPENMYHFTIISPDLVAFVRVKFIPRILAGPADIVAEFRDAIQRLSAIVQAGVISRELWLRSKHGTWRFFRVTKEELVELDRNGEMLPKTGKPDT</sequence>
<dbReference type="RefSeq" id="WP_015286776.1">
    <property type="nucleotide sequence ID" value="NC_019943.1"/>
</dbReference>
<dbReference type="OrthoDB" id="382311at2157"/>
<reference evidence="1 2" key="2">
    <citation type="journal article" date="2014" name="Genome Announc.">
        <title>Complete Genome Sequence of Methanoregula formicica SMSPT, a Mesophilic Hydrogenotrophic Methanogen Isolated from a Methanogenic Upflow Anaerobic Sludge Blanket Reactor.</title>
        <authorList>
            <person name="Yamamoto K."/>
            <person name="Tamaki H."/>
            <person name="Cadillo-Quiroz H."/>
            <person name="Imachi H."/>
            <person name="Kyrpides N."/>
            <person name="Woyke T."/>
            <person name="Goodwin L."/>
            <person name="Zinder S.H."/>
            <person name="Kamagata Y."/>
            <person name="Liu W.T."/>
        </authorList>
    </citation>
    <scope>NUCLEOTIDE SEQUENCE [LARGE SCALE GENOMIC DNA]</scope>
    <source>
        <strain evidence="2">DSM 22288 / NBRC 105244 / SMSP</strain>
    </source>
</reference>
<name>L0HL79_METFS</name>
<dbReference type="Proteomes" id="UP000010824">
    <property type="component" value="Chromosome"/>
</dbReference>
<evidence type="ECO:0000313" key="2">
    <source>
        <dbReference type="Proteomes" id="UP000010824"/>
    </source>
</evidence>
<dbReference type="HOGENOM" id="CLU_2313786_0_0_2"/>
<accession>L0HL79</accession>